<evidence type="ECO:0000313" key="2">
    <source>
        <dbReference type="Proteomes" id="UP000635387"/>
    </source>
</evidence>
<organism evidence="1 2">
    <name type="scientific">Amycolatopsis oliviviridis</name>
    <dbReference type="NCBI Taxonomy" id="1471590"/>
    <lineage>
        <taxon>Bacteria</taxon>
        <taxon>Bacillati</taxon>
        <taxon>Actinomycetota</taxon>
        <taxon>Actinomycetes</taxon>
        <taxon>Pseudonocardiales</taxon>
        <taxon>Pseudonocardiaceae</taxon>
        <taxon>Amycolatopsis</taxon>
    </lineage>
</organism>
<name>A0ABQ3L7H9_9PSEU</name>
<reference evidence="2" key="1">
    <citation type="journal article" date="2019" name="Int. J. Syst. Evol. Microbiol.">
        <title>The Global Catalogue of Microorganisms (GCM) 10K type strain sequencing project: providing services to taxonomists for standard genome sequencing and annotation.</title>
        <authorList>
            <consortium name="The Broad Institute Genomics Platform"/>
            <consortium name="The Broad Institute Genome Sequencing Center for Infectious Disease"/>
            <person name="Wu L."/>
            <person name="Ma J."/>
        </authorList>
    </citation>
    <scope>NUCLEOTIDE SEQUENCE [LARGE SCALE GENOMIC DNA]</scope>
    <source>
        <strain evidence="2">CGMCC 4.7683</strain>
    </source>
</reference>
<comment type="caution">
    <text evidence="1">The sequence shown here is derived from an EMBL/GenBank/DDBJ whole genome shotgun (WGS) entry which is preliminary data.</text>
</comment>
<dbReference type="Proteomes" id="UP000635387">
    <property type="component" value="Unassembled WGS sequence"/>
</dbReference>
<dbReference type="InterPro" id="IPR045592">
    <property type="entry name" value="DUF6461"/>
</dbReference>
<dbReference type="Pfam" id="PF20062">
    <property type="entry name" value="DUF6461"/>
    <property type="match status" value="1"/>
</dbReference>
<evidence type="ECO:0000313" key="1">
    <source>
        <dbReference type="EMBL" id="GHH04879.1"/>
    </source>
</evidence>
<protein>
    <submittedName>
        <fullName evidence="1">Uncharacterized protein</fullName>
    </submittedName>
</protein>
<keyword evidence="2" id="KW-1185">Reference proteome</keyword>
<sequence length="719" mass="75772">MEGQGKAPTGLVDALVPVAEDLIPLLRGRIPRGPAIALGRLGAPEARPDMFGLVAGKHSVMDAAESVVFSRLRSLGDGLSERLLGALELTLDGLTVAIPDEVKAAVPGPDATPESFGFAMVGGQNAETVTAVRLLDQLRPGVSELVMRLVADVAERETLAPLLAVAPESTGEAELAAEHGAAHLALAVAVAVLVLRRVEAPLLAGTSAAVVGVALGAVSALLSEIPMPAGYAAALLEKRRAEYVLPASASCSVEVREHRFTLVEGAALGETDFSGNGLAVAVPGGIAVRTGLGEGQLGVSILILEEPPDEVNLGWWDEVVEISWRAERGDATFGEGSPHGSRTPPWPGDFRVRVHAIGRDGEAGERYELVLWQAPHGPDVVHKRGDRLGYAVRGEPVPDIEPPPEAGYRWIDESALGDAATVTMVRGASPEEVLRAFGADPAEPEVAEELSQDLDLDPWVSVLAVEGGVLAVEFNGFQGSCPPVLKSLSEVGRTASLFWSIDALTALSFADNGKVLASFELGCAGEIEDGEVNEALSGLDFDGYRDRLEKGLVAIERYGGYRLREEDVQRMSEEAVGYRILPHLPELYPEARNPDGSRAFPGNGPLDADTDRLAFVPGETLRDLAWRAASAVAENTGVAADAVVAAALAERRLSPAAELLARRSQLRADREHAWLWEAIRGATNPDPLAAAINALSAARYAAGPAGESLLDHARRVCRE</sequence>
<dbReference type="EMBL" id="BNAY01000001">
    <property type="protein sequence ID" value="GHH04879.1"/>
    <property type="molecule type" value="Genomic_DNA"/>
</dbReference>
<proteinExistence type="predicted"/>
<accession>A0ABQ3L7H9</accession>
<gene>
    <name evidence="1" type="ORF">GCM10017790_08210</name>
</gene>
<dbReference type="RefSeq" id="WP_191251841.1">
    <property type="nucleotide sequence ID" value="NZ_BNAY01000001.1"/>
</dbReference>